<keyword evidence="2" id="KW-0238">DNA-binding</keyword>
<evidence type="ECO:0000313" key="5">
    <source>
        <dbReference type="EMBL" id="MFL9999857.1"/>
    </source>
</evidence>
<proteinExistence type="predicted"/>
<dbReference type="SUPFAM" id="SSF46785">
    <property type="entry name" value="Winged helix' DNA-binding domain"/>
    <property type="match status" value="1"/>
</dbReference>
<evidence type="ECO:0000313" key="6">
    <source>
        <dbReference type="Proteomes" id="UP001629230"/>
    </source>
</evidence>
<dbReference type="Gene3D" id="1.20.120.530">
    <property type="entry name" value="GntR ligand-binding domain-like"/>
    <property type="match status" value="1"/>
</dbReference>
<keyword evidence="3" id="KW-0804">Transcription</keyword>
<evidence type="ECO:0000256" key="2">
    <source>
        <dbReference type="ARBA" id="ARBA00023125"/>
    </source>
</evidence>
<dbReference type="InterPro" id="IPR036388">
    <property type="entry name" value="WH-like_DNA-bd_sf"/>
</dbReference>
<evidence type="ECO:0000259" key="4">
    <source>
        <dbReference type="PROSITE" id="PS50949"/>
    </source>
</evidence>
<name>A0ABW9AIQ8_9BURK</name>
<evidence type="ECO:0000256" key="1">
    <source>
        <dbReference type="ARBA" id="ARBA00023015"/>
    </source>
</evidence>
<dbReference type="PRINTS" id="PR00035">
    <property type="entry name" value="HTHGNTR"/>
</dbReference>
<dbReference type="RefSeq" id="WP_408175348.1">
    <property type="nucleotide sequence ID" value="NZ_JAQQEZ010000001.1"/>
</dbReference>
<evidence type="ECO:0000256" key="3">
    <source>
        <dbReference type="ARBA" id="ARBA00023163"/>
    </source>
</evidence>
<dbReference type="Proteomes" id="UP001629230">
    <property type="component" value="Unassembled WGS sequence"/>
</dbReference>
<dbReference type="Gene3D" id="1.10.10.10">
    <property type="entry name" value="Winged helix-like DNA-binding domain superfamily/Winged helix DNA-binding domain"/>
    <property type="match status" value="1"/>
</dbReference>
<dbReference type="InterPro" id="IPR000524">
    <property type="entry name" value="Tscrpt_reg_HTH_GntR"/>
</dbReference>
<keyword evidence="6" id="KW-1185">Reference proteome</keyword>
<dbReference type="PROSITE" id="PS50949">
    <property type="entry name" value="HTH_GNTR"/>
    <property type="match status" value="1"/>
</dbReference>
<dbReference type="PANTHER" id="PTHR43537">
    <property type="entry name" value="TRANSCRIPTIONAL REGULATOR, GNTR FAMILY"/>
    <property type="match status" value="1"/>
</dbReference>
<dbReference type="SUPFAM" id="SSF48008">
    <property type="entry name" value="GntR ligand-binding domain-like"/>
    <property type="match status" value="1"/>
</dbReference>
<protein>
    <submittedName>
        <fullName evidence="5">GntR family transcriptional regulator</fullName>
    </submittedName>
</protein>
<dbReference type="CDD" id="cd07377">
    <property type="entry name" value="WHTH_GntR"/>
    <property type="match status" value="1"/>
</dbReference>
<dbReference type="InterPro" id="IPR008920">
    <property type="entry name" value="TF_FadR/GntR_C"/>
</dbReference>
<dbReference type="EMBL" id="JAQQEZ010000001">
    <property type="protein sequence ID" value="MFL9999857.1"/>
    <property type="molecule type" value="Genomic_DNA"/>
</dbReference>
<dbReference type="Pfam" id="PF07729">
    <property type="entry name" value="FCD"/>
    <property type="match status" value="1"/>
</dbReference>
<dbReference type="InterPro" id="IPR011711">
    <property type="entry name" value="GntR_C"/>
</dbReference>
<organism evidence="5 6">
    <name type="scientific">Paraburkholderia dipogonis</name>
    <dbReference type="NCBI Taxonomy" id="1211383"/>
    <lineage>
        <taxon>Bacteria</taxon>
        <taxon>Pseudomonadati</taxon>
        <taxon>Pseudomonadota</taxon>
        <taxon>Betaproteobacteria</taxon>
        <taxon>Burkholderiales</taxon>
        <taxon>Burkholderiaceae</taxon>
        <taxon>Paraburkholderia</taxon>
    </lineage>
</organism>
<accession>A0ABW9AIQ8</accession>
<sequence>MPSNKTAVKTTAAAAVSKHAKSAHSLDKIASKYHSRMRTVDASSDSLSEGVVVPALREAIVEGVLAPGSRLSEVQVAKQLNVSRTPMREAFAQLEREGLVTVLPRVGAYVRAVTLRDVEEIYTVRAALECLAVQLASERITALGTAQLDDVIEAMRMSVDADDPAGYVDALDRFYAIVMTIADNRTLQESHAGLIGPVRRLRRIAMARGGRMQASFSQTVRIRDAIVNQLPNVQDLMREQLDGACRAALDVLNDAGDSSDKN</sequence>
<dbReference type="Pfam" id="PF00392">
    <property type="entry name" value="GntR"/>
    <property type="match status" value="1"/>
</dbReference>
<gene>
    <name evidence="5" type="ORF">PQR57_02375</name>
</gene>
<dbReference type="PANTHER" id="PTHR43537:SF24">
    <property type="entry name" value="GLUCONATE OPERON TRANSCRIPTIONAL REPRESSOR"/>
    <property type="match status" value="1"/>
</dbReference>
<dbReference type="InterPro" id="IPR036390">
    <property type="entry name" value="WH_DNA-bd_sf"/>
</dbReference>
<reference evidence="5 6" key="1">
    <citation type="journal article" date="2024" name="Chem. Sci.">
        <title>Discovery of megapolipeptins by genome mining of a Burkholderiales bacteria collection.</title>
        <authorList>
            <person name="Paulo B.S."/>
            <person name="Recchia M.J.J."/>
            <person name="Lee S."/>
            <person name="Fergusson C.H."/>
            <person name="Romanowski S.B."/>
            <person name="Hernandez A."/>
            <person name="Krull N."/>
            <person name="Liu D.Y."/>
            <person name="Cavanagh H."/>
            <person name="Bos A."/>
            <person name="Gray C.A."/>
            <person name="Murphy B.T."/>
            <person name="Linington R.G."/>
            <person name="Eustaquio A.S."/>
        </authorList>
    </citation>
    <scope>NUCLEOTIDE SEQUENCE [LARGE SCALE GENOMIC DNA]</scope>
    <source>
        <strain evidence="5 6">RL17-350-BIC-A</strain>
    </source>
</reference>
<dbReference type="SMART" id="SM00345">
    <property type="entry name" value="HTH_GNTR"/>
    <property type="match status" value="1"/>
</dbReference>
<dbReference type="SMART" id="SM00895">
    <property type="entry name" value="FCD"/>
    <property type="match status" value="1"/>
</dbReference>
<feature type="domain" description="HTH gntR-type" evidence="4">
    <location>
        <begin position="46"/>
        <end position="113"/>
    </location>
</feature>
<keyword evidence="1" id="KW-0805">Transcription regulation</keyword>
<comment type="caution">
    <text evidence="5">The sequence shown here is derived from an EMBL/GenBank/DDBJ whole genome shotgun (WGS) entry which is preliminary data.</text>
</comment>